<gene>
    <name evidence="15" type="ORF">BXY39_1420</name>
</gene>
<organism evidence="15 16">
    <name type="scientific">Eilatimonas milleporae</name>
    <dbReference type="NCBI Taxonomy" id="911205"/>
    <lineage>
        <taxon>Bacteria</taxon>
        <taxon>Pseudomonadati</taxon>
        <taxon>Pseudomonadota</taxon>
        <taxon>Alphaproteobacteria</taxon>
        <taxon>Kordiimonadales</taxon>
        <taxon>Kordiimonadaceae</taxon>
        <taxon>Eilatimonas</taxon>
    </lineage>
</organism>
<evidence type="ECO:0000256" key="3">
    <source>
        <dbReference type="ARBA" id="ARBA00022452"/>
    </source>
</evidence>
<dbReference type="PANTHER" id="PTHR32552">
    <property type="entry name" value="FERRICHROME IRON RECEPTOR-RELATED"/>
    <property type="match status" value="1"/>
</dbReference>
<dbReference type="GO" id="GO:0009279">
    <property type="term" value="C:cell outer membrane"/>
    <property type="evidence" value="ECO:0007669"/>
    <property type="project" value="UniProtKB-SubCell"/>
</dbReference>
<evidence type="ECO:0000256" key="6">
    <source>
        <dbReference type="ARBA" id="ARBA00023004"/>
    </source>
</evidence>
<dbReference type="InterPro" id="IPR012910">
    <property type="entry name" value="Plug_dom"/>
</dbReference>
<dbReference type="SUPFAM" id="SSF56935">
    <property type="entry name" value="Porins"/>
    <property type="match status" value="1"/>
</dbReference>
<proteinExistence type="inferred from homology"/>
<dbReference type="CDD" id="cd01347">
    <property type="entry name" value="ligand_gated_channel"/>
    <property type="match status" value="1"/>
</dbReference>
<name>A0A3M0CPI2_9PROT</name>
<comment type="caution">
    <text evidence="15">The sequence shown here is derived from an EMBL/GenBank/DDBJ whole genome shotgun (WGS) entry which is preliminary data.</text>
</comment>
<evidence type="ECO:0000256" key="4">
    <source>
        <dbReference type="ARBA" id="ARBA00022496"/>
    </source>
</evidence>
<protein>
    <submittedName>
        <fullName evidence="15">Iron complex outermembrane receptor protein</fullName>
    </submittedName>
</protein>
<dbReference type="RefSeq" id="WP_170163683.1">
    <property type="nucleotide sequence ID" value="NZ_REFR01000010.1"/>
</dbReference>
<sequence length="741" mass="80491">MSEHIAAGVLPGLGLVTLLAAAPLTGASAAAEEGANVNETVNEIIVTAEIREKSLLETPVAVSVIGAEQMERQGITSLDGLDSGIIPSLRIQPLGIAPSTLSIAIRGRGPTDPGQVTRDGSVAIYQDGFYLGRAQGLSLELADPERIEVLRGPQGTLYGRNAVSGAVNVISRKPTGELGLRQTVTYGNFDALRTITTLNLPEVSGISLKFDYIHSERDGWVDNTAPGEEDFFAFNKDGGRASLRWRASDEFTLDYVYERGQVEAAQIYHQLAVDNIGIIGVEPRRVRATRFPIAPLDPTVTDYDMHGLTLSWQASEALTVRSLTSLRGTEEITGNNFGGVLYFNGVIFEEEVDQEQFSQEIQVLGSHDRLEWVAGAYYFEEDATQTAQNLFSLDIFGLLTGTPLTPIVPPTIFDVFTGADAPFREIENRAESLAVYGQATWTPPVLDDRLQLTLGLRYTRDDRSGTRIEGGQQSFALETDRLDPLITVNYFWTDTLSTYAKFSTAYRAGGANVRAASFSDFGTEVAETFEFGLKSSFWDNRATLNVALFATDIKDAQLDFVNPDNLVVLETVNIESTVEVDGTEIELTLAPVPGLVIGLNYTYLDGNIPPQPNPLTGGAAVEFFRLSQTPEHAGSATVDYTFPEFSFGTLIAHVDMTATDEFDYVAGNGTQDLDSFALFNARLTLSEIDLGGSAGALRVSVWCENLFDAIYVPYGFPVPGVGEAVSFGTPRTYGFDLTYQF</sequence>
<comment type="subcellular location">
    <subcellularLocation>
        <location evidence="1 11">Cell outer membrane</location>
        <topology evidence="1 11">Multi-pass membrane protein</topology>
    </subcellularLocation>
</comment>
<keyword evidence="8 12" id="KW-0798">TonB box</keyword>
<dbReference type="Pfam" id="PF07715">
    <property type="entry name" value="Plug"/>
    <property type="match status" value="1"/>
</dbReference>
<dbReference type="InParanoid" id="A0A3M0CPI2"/>
<dbReference type="PROSITE" id="PS52016">
    <property type="entry name" value="TONB_DEPENDENT_REC_3"/>
    <property type="match status" value="1"/>
</dbReference>
<dbReference type="AlphaFoldDB" id="A0A3M0CPI2"/>
<keyword evidence="9 11" id="KW-0472">Membrane</keyword>
<keyword evidence="15" id="KW-0675">Receptor</keyword>
<dbReference type="GO" id="GO:0006826">
    <property type="term" value="P:iron ion transport"/>
    <property type="evidence" value="ECO:0007669"/>
    <property type="project" value="UniProtKB-KW"/>
</dbReference>
<comment type="similarity">
    <text evidence="11 12">Belongs to the TonB-dependent receptor family.</text>
</comment>
<feature type="domain" description="TonB-dependent receptor plug" evidence="14">
    <location>
        <begin position="55"/>
        <end position="166"/>
    </location>
</feature>
<evidence type="ECO:0000313" key="16">
    <source>
        <dbReference type="Proteomes" id="UP000271227"/>
    </source>
</evidence>
<keyword evidence="6" id="KW-0408">Iron</keyword>
<evidence type="ECO:0000256" key="5">
    <source>
        <dbReference type="ARBA" id="ARBA00022692"/>
    </source>
</evidence>
<evidence type="ECO:0000259" key="13">
    <source>
        <dbReference type="Pfam" id="PF00593"/>
    </source>
</evidence>
<feature type="domain" description="TonB-dependent receptor-like beta-barrel" evidence="13">
    <location>
        <begin position="298"/>
        <end position="706"/>
    </location>
</feature>
<reference evidence="15 16" key="1">
    <citation type="submission" date="2018-10" db="EMBL/GenBank/DDBJ databases">
        <title>Genomic Encyclopedia of Archaeal and Bacterial Type Strains, Phase II (KMG-II): from individual species to whole genera.</title>
        <authorList>
            <person name="Goeker M."/>
        </authorList>
    </citation>
    <scope>NUCLEOTIDE SEQUENCE [LARGE SCALE GENOMIC DNA]</scope>
    <source>
        <strain evidence="15 16">DSM 25217</strain>
    </source>
</reference>
<evidence type="ECO:0000259" key="14">
    <source>
        <dbReference type="Pfam" id="PF07715"/>
    </source>
</evidence>
<evidence type="ECO:0000313" key="15">
    <source>
        <dbReference type="EMBL" id="RMB08779.1"/>
    </source>
</evidence>
<keyword evidence="5 11" id="KW-0812">Transmembrane</keyword>
<dbReference type="InterPro" id="IPR000531">
    <property type="entry name" value="Beta-barrel_TonB"/>
</dbReference>
<evidence type="ECO:0000256" key="7">
    <source>
        <dbReference type="ARBA" id="ARBA00023065"/>
    </source>
</evidence>
<dbReference type="InterPro" id="IPR036942">
    <property type="entry name" value="Beta-barrel_TonB_sf"/>
</dbReference>
<evidence type="ECO:0000256" key="9">
    <source>
        <dbReference type="ARBA" id="ARBA00023136"/>
    </source>
</evidence>
<keyword evidence="4" id="KW-0410">Iron transport</keyword>
<keyword evidence="16" id="KW-1185">Reference proteome</keyword>
<dbReference type="Gene3D" id="2.40.170.20">
    <property type="entry name" value="TonB-dependent receptor, beta-barrel domain"/>
    <property type="match status" value="1"/>
</dbReference>
<keyword evidence="10 11" id="KW-0998">Cell outer membrane</keyword>
<evidence type="ECO:0000256" key="8">
    <source>
        <dbReference type="ARBA" id="ARBA00023077"/>
    </source>
</evidence>
<keyword evidence="3 11" id="KW-1134">Transmembrane beta strand</keyword>
<evidence type="ECO:0000256" key="12">
    <source>
        <dbReference type="RuleBase" id="RU003357"/>
    </source>
</evidence>
<dbReference type="EMBL" id="REFR01000010">
    <property type="protein sequence ID" value="RMB08779.1"/>
    <property type="molecule type" value="Genomic_DNA"/>
</dbReference>
<evidence type="ECO:0000256" key="1">
    <source>
        <dbReference type="ARBA" id="ARBA00004571"/>
    </source>
</evidence>
<dbReference type="InterPro" id="IPR039426">
    <property type="entry name" value="TonB-dep_rcpt-like"/>
</dbReference>
<keyword evidence="2 11" id="KW-0813">Transport</keyword>
<dbReference type="PANTHER" id="PTHR32552:SF81">
    <property type="entry name" value="TONB-DEPENDENT OUTER MEMBRANE RECEPTOR"/>
    <property type="match status" value="1"/>
</dbReference>
<accession>A0A3M0CPI2</accession>
<evidence type="ECO:0000256" key="2">
    <source>
        <dbReference type="ARBA" id="ARBA00022448"/>
    </source>
</evidence>
<dbReference type="Proteomes" id="UP000271227">
    <property type="component" value="Unassembled WGS sequence"/>
</dbReference>
<dbReference type="Pfam" id="PF00593">
    <property type="entry name" value="TonB_dep_Rec_b-barrel"/>
    <property type="match status" value="1"/>
</dbReference>
<keyword evidence="7" id="KW-0406">Ion transport</keyword>
<evidence type="ECO:0000256" key="10">
    <source>
        <dbReference type="ARBA" id="ARBA00023237"/>
    </source>
</evidence>
<evidence type="ECO:0000256" key="11">
    <source>
        <dbReference type="PROSITE-ProRule" id="PRU01360"/>
    </source>
</evidence>